<dbReference type="SUPFAM" id="SSF50156">
    <property type="entry name" value="PDZ domain-like"/>
    <property type="match status" value="1"/>
</dbReference>
<sequence>MQALLRFVTEWPGNLDNMNDQPETPGGPIGDGADETAPIQPTPEQPAAEQPSTEQAPTDAPRWEPPAPESTAAFPTYPGHGFPTPASDIASTGPVSDPAADSPFGQPLPAASAAPAKQRRGGLAAAVVAAALVAGGIGGFGGAAAWNAVDDGGNSSASSSASPSSLKTADSVVDSTDTTAADGSVEKVAATVLPSVVKIYVQGSTEAGSGSGIILSSDGKILTNNHVVEVAGDNGTITVAFNDGSTHSAKVLGTDPLTDTAVIQADGVSGLTPATFGKSTDLKVGQDVVAIGSPFGLESTVTSGIVSALDRPVDVGSDGQGNSTVYPAIQTDAAINPGNSGGPLVDMAGHVVGINASIQTASSGSSSPFGGTEEGGSIGLGFAIPIDEVQPIIEQMLNGETPTHARLGISVTDAAASDSAAEVGLTNGAKIAEIGDESTAAKAGLQKGDVITKVDDHVITGSDSLVATIRSYRPGDQVTVTYTRGGQEKTATLSLDSDAQTTNS</sequence>
<dbReference type="InterPro" id="IPR001478">
    <property type="entry name" value="PDZ"/>
</dbReference>
<keyword evidence="2" id="KW-0645">Protease</keyword>
<dbReference type="PANTHER" id="PTHR43343">
    <property type="entry name" value="PEPTIDASE S12"/>
    <property type="match status" value="1"/>
</dbReference>
<feature type="region of interest" description="Disordered" evidence="4">
    <location>
        <begin position="1"/>
        <end position="113"/>
    </location>
</feature>
<evidence type="ECO:0000256" key="3">
    <source>
        <dbReference type="ARBA" id="ARBA00022801"/>
    </source>
</evidence>
<dbReference type="InterPro" id="IPR009003">
    <property type="entry name" value="Peptidase_S1_PA"/>
</dbReference>
<gene>
    <name evidence="6" type="ORF">GCM10022215_04930</name>
</gene>
<proteinExistence type="inferred from homology"/>
<evidence type="ECO:0000259" key="5">
    <source>
        <dbReference type="PROSITE" id="PS50106"/>
    </source>
</evidence>
<organism evidence="6 7">
    <name type="scientific">Nocardioides fonticola</name>
    <dbReference type="NCBI Taxonomy" id="450363"/>
    <lineage>
        <taxon>Bacteria</taxon>
        <taxon>Bacillati</taxon>
        <taxon>Actinomycetota</taxon>
        <taxon>Actinomycetes</taxon>
        <taxon>Propionibacteriales</taxon>
        <taxon>Nocardioidaceae</taxon>
        <taxon>Nocardioides</taxon>
    </lineage>
</organism>
<keyword evidence="7" id="KW-1185">Reference proteome</keyword>
<protein>
    <submittedName>
        <fullName evidence="6">Trypsin-like peptidase domain-containing protein</fullName>
    </submittedName>
</protein>
<comment type="caution">
    <text evidence="6">The sequence shown here is derived from an EMBL/GenBank/DDBJ whole genome shotgun (WGS) entry which is preliminary data.</text>
</comment>
<evidence type="ECO:0000313" key="6">
    <source>
        <dbReference type="EMBL" id="GAA4110036.1"/>
    </source>
</evidence>
<dbReference type="InterPro" id="IPR001940">
    <property type="entry name" value="Peptidase_S1C"/>
</dbReference>
<evidence type="ECO:0000256" key="2">
    <source>
        <dbReference type="ARBA" id="ARBA00022670"/>
    </source>
</evidence>
<dbReference type="Pfam" id="PF13365">
    <property type="entry name" value="Trypsin_2"/>
    <property type="match status" value="1"/>
</dbReference>
<dbReference type="SUPFAM" id="SSF50494">
    <property type="entry name" value="Trypsin-like serine proteases"/>
    <property type="match status" value="1"/>
</dbReference>
<dbReference type="Pfam" id="PF13180">
    <property type="entry name" value="PDZ_2"/>
    <property type="match status" value="1"/>
</dbReference>
<dbReference type="InterPro" id="IPR036034">
    <property type="entry name" value="PDZ_sf"/>
</dbReference>
<dbReference type="PROSITE" id="PS50106">
    <property type="entry name" value="PDZ"/>
    <property type="match status" value="1"/>
</dbReference>
<dbReference type="Proteomes" id="UP001501495">
    <property type="component" value="Unassembled WGS sequence"/>
</dbReference>
<accession>A0ABP7XBR3</accession>
<dbReference type="Gene3D" id="2.30.42.10">
    <property type="match status" value="1"/>
</dbReference>
<dbReference type="EMBL" id="BAAAZH010000003">
    <property type="protein sequence ID" value="GAA4110036.1"/>
    <property type="molecule type" value="Genomic_DNA"/>
</dbReference>
<feature type="domain" description="PDZ" evidence="5">
    <location>
        <begin position="396"/>
        <end position="486"/>
    </location>
</feature>
<keyword evidence="3" id="KW-0378">Hydrolase</keyword>
<dbReference type="InterPro" id="IPR051201">
    <property type="entry name" value="Chloro_Bact_Ser_Proteases"/>
</dbReference>
<evidence type="ECO:0000256" key="1">
    <source>
        <dbReference type="ARBA" id="ARBA00010541"/>
    </source>
</evidence>
<name>A0ABP7XBR3_9ACTN</name>
<dbReference type="SMART" id="SM00228">
    <property type="entry name" value="PDZ"/>
    <property type="match status" value="1"/>
</dbReference>
<dbReference type="PANTHER" id="PTHR43343:SF3">
    <property type="entry name" value="PROTEASE DO-LIKE 8, CHLOROPLASTIC"/>
    <property type="match status" value="1"/>
</dbReference>
<dbReference type="PRINTS" id="PR00834">
    <property type="entry name" value="PROTEASES2C"/>
</dbReference>
<evidence type="ECO:0000256" key="4">
    <source>
        <dbReference type="SAM" id="MobiDB-lite"/>
    </source>
</evidence>
<evidence type="ECO:0000313" key="7">
    <source>
        <dbReference type="Proteomes" id="UP001501495"/>
    </source>
</evidence>
<comment type="similarity">
    <text evidence="1">Belongs to the peptidase S1C family.</text>
</comment>
<dbReference type="InterPro" id="IPR043504">
    <property type="entry name" value="Peptidase_S1_PA_chymotrypsin"/>
</dbReference>
<dbReference type="Gene3D" id="2.40.10.10">
    <property type="entry name" value="Trypsin-like serine proteases"/>
    <property type="match status" value="2"/>
</dbReference>
<reference evidence="7" key="1">
    <citation type="journal article" date="2019" name="Int. J. Syst. Evol. Microbiol.">
        <title>The Global Catalogue of Microorganisms (GCM) 10K type strain sequencing project: providing services to taxonomists for standard genome sequencing and annotation.</title>
        <authorList>
            <consortium name="The Broad Institute Genomics Platform"/>
            <consortium name="The Broad Institute Genome Sequencing Center for Infectious Disease"/>
            <person name="Wu L."/>
            <person name="Ma J."/>
        </authorList>
    </citation>
    <scope>NUCLEOTIDE SEQUENCE [LARGE SCALE GENOMIC DNA]</scope>
    <source>
        <strain evidence="7">JCM 16703</strain>
    </source>
</reference>